<sequence length="53" mass="6105">LQHKNWKRSSLSHALRRCEYFCGALVHVGDLIATKLAQPANIYNSIQYLLEFS</sequence>
<proteinExistence type="predicted"/>
<evidence type="ECO:0000313" key="2">
    <source>
        <dbReference type="EMBL" id="VDC66400.1"/>
    </source>
</evidence>
<protein>
    <submittedName>
        <fullName evidence="1">Uncharacterized protein</fullName>
    </submittedName>
</protein>
<reference evidence="2" key="1">
    <citation type="submission" date="2018-11" db="EMBL/GenBank/DDBJ databases">
        <authorList>
            <consortium name="Genoscope - CEA"/>
            <person name="William W."/>
        </authorList>
    </citation>
    <scope>NUCLEOTIDE SEQUENCE</scope>
</reference>
<dbReference type="Gramene" id="A06p19500.2_BraZ1">
    <property type="protein sequence ID" value="A06p19500.2_BraZ1.CDS"/>
    <property type="gene ID" value="A06g19500.2_BraZ1"/>
</dbReference>
<organism evidence="2">
    <name type="scientific">Brassica campestris</name>
    <name type="common">Field mustard</name>
    <dbReference type="NCBI Taxonomy" id="3711"/>
    <lineage>
        <taxon>Eukaryota</taxon>
        <taxon>Viridiplantae</taxon>
        <taxon>Streptophyta</taxon>
        <taxon>Embryophyta</taxon>
        <taxon>Tracheophyta</taxon>
        <taxon>Spermatophyta</taxon>
        <taxon>Magnoliopsida</taxon>
        <taxon>eudicotyledons</taxon>
        <taxon>Gunneridae</taxon>
        <taxon>Pentapetalae</taxon>
        <taxon>rosids</taxon>
        <taxon>malvids</taxon>
        <taxon>Brassicales</taxon>
        <taxon>Brassicaceae</taxon>
        <taxon>Brassiceae</taxon>
        <taxon>Brassica</taxon>
    </lineage>
</organism>
<dbReference type="EMBL" id="LR031569">
    <property type="protein sequence ID" value="VDC66400.1"/>
    <property type="molecule type" value="Genomic_DNA"/>
</dbReference>
<feature type="non-terminal residue" evidence="2">
    <location>
        <position position="53"/>
    </location>
</feature>
<gene>
    <name evidence="2" type="ORF">BRAA06T24940Z</name>
    <name evidence="1" type="ORF">BRAPAZ1V2_A06P19500.2</name>
</gene>
<feature type="non-terminal residue" evidence="2">
    <location>
        <position position="1"/>
    </location>
</feature>
<dbReference type="Proteomes" id="UP000694005">
    <property type="component" value="Chromosome A06"/>
</dbReference>
<name>A0A3P5YZL7_BRACM</name>
<dbReference type="AlphaFoldDB" id="A0A3P5YZL7"/>
<dbReference type="EMBL" id="LS974622">
    <property type="protein sequence ID" value="CAG7869710.1"/>
    <property type="molecule type" value="Genomic_DNA"/>
</dbReference>
<accession>A0A3P5YZL7</accession>
<evidence type="ECO:0000313" key="1">
    <source>
        <dbReference type="EMBL" id="CAG7869710.1"/>
    </source>
</evidence>